<dbReference type="FunFam" id="1.10.1650.10:FF:000001">
    <property type="entry name" value="Ribosomal protein L19"/>
    <property type="match status" value="1"/>
</dbReference>
<evidence type="ECO:0000259" key="5">
    <source>
        <dbReference type="SMART" id="SM01416"/>
    </source>
</evidence>
<keyword evidence="3 4" id="KW-0687">Ribonucleoprotein</keyword>
<keyword evidence="7" id="KW-1185">Reference proteome</keyword>
<dbReference type="InterPro" id="IPR057259">
    <property type="entry name" value="Ribosomal_L19e"/>
</dbReference>
<organism evidence="6 7">
    <name type="scientific">Nanobdella aerobiophila</name>
    <dbReference type="NCBI Taxonomy" id="2586965"/>
    <lineage>
        <taxon>Archaea</taxon>
        <taxon>Nanobdellota</taxon>
        <taxon>Nanobdellia</taxon>
        <taxon>Nanobdellales</taxon>
        <taxon>Nanobdellaceae</taxon>
        <taxon>Nanobdella</taxon>
    </lineage>
</organism>
<dbReference type="InterPro" id="IPR057260">
    <property type="entry name" value="Ribosomal_L19e_C"/>
</dbReference>
<sequence length="149" mass="17567">MDLSSKKRIAADILNVGIDRVWIDPNKLEDVQKALSRQDIKDLIDKGIIRSKQIKGQSRVLARYKQLQRLKGRRRGIGNRKGTKKARNNKKEKWMIKIRAIRRLIKQLKSENKIDRSTYRIIYNKSKSGAFRNKRHILTYLKETGILKE</sequence>
<dbReference type="GO" id="GO:0070180">
    <property type="term" value="F:large ribosomal subunit rRNA binding"/>
    <property type="evidence" value="ECO:0007669"/>
    <property type="project" value="UniProtKB-UniRule"/>
</dbReference>
<evidence type="ECO:0000256" key="3">
    <source>
        <dbReference type="ARBA" id="ARBA00023274"/>
    </source>
</evidence>
<dbReference type="Pfam" id="PF01280">
    <property type="entry name" value="Ribosomal_L19e"/>
    <property type="match status" value="1"/>
</dbReference>
<keyword evidence="2 4" id="KW-0689">Ribosomal protein</keyword>
<dbReference type="KEGG" id="naer:MJ1_0755"/>
<dbReference type="PANTHER" id="PTHR10722">
    <property type="entry name" value="60S RIBOSOMAL PROTEIN L19"/>
    <property type="match status" value="1"/>
</dbReference>
<evidence type="ECO:0000256" key="1">
    <source>
        <dbReference type="ARBA" id="ARBA00011082"/>
    </source>
</evidence>
<dbReference type="GO" id="GO:0022625">
    <property type="term" value="C:cytosolic large ribosomal subunit"/>
    <property type="evidence" value="ECO:0007669"/>
    <property type="project" value="InterPro"/>
</dbReference>
<name>A0A915WT21_9ARCH</name>
<gene>
    <name evidence="4" type="primary">rpl19e</name>
    <name evidence="6" type="ORF">MJ1_0755</name>
</gene>
<accession>A0A915WT21</accession>
<dbReference type="HAMAP" id="MF_01475">
    <property type="entry name" value="Ribosomal_eL19"/>
    <property type="match status" value="1"/>
</dbReference>
<dbReference type="NCBIfam" id="NF006343">
    <property type="entry name" value="PRK08570.1"/>
    <property type="match status" value="1"/>
</dbReference>
<evidence type="ECO:0000256" key="4">
    <source>
        <dbReference type="HAMAP-Rule" id="MF_01475"/>
    </source>
</evidence>
<dbReference type="InterPro" id="IPR000196">
    <property type="entry name" value="Ribosomal_eL19_dom"/>
</dbReference>
<dbReference type="InterPro" id="IPR039547">
    <property type="entry name" value="Ribosomal_eL19"/>
</dbReference>
<dbReference type="RefSeq" id="WP_258393201.1">
    <property type="nucleotide sequence ID" value="NZ_AP019769.1"/>
</dbReference>
<proteinExistence type="inferred from homology"/>
<dbReference type="Gene3D" id="1.10.1200.240">
    <property type="match status" value="1"/>
</dbReference>
<comment type="function">
    <text evidence="4">Binds to the 23S rRNA.</text>
</comment>
<feature type="domain" description="Large ribosomal subunit protein eL19" evidence="5">
    <location>
        <begin position="2"/>
        <end position="145"/>
    </location>
</feature>
<dbReference type="InterPro" id="IPR015972">
    <property type="entry name" value="Ribosomal_eL19_dom1"/>
</dbReference>
<keyword evidence="4" id="KW-0694">RNA-binding</keyword>
<dbReference type="InterPro" id="IPR035970">
    <property type="entry name" value="60S_ribosomal_eL19_sf"/>
</dbReference>
<dbReference type="GeneID" id="74568693"/>
<comment type="similarity">
    <text evidence="1 4">Belongs to the eukaryotic ribosomal protein eL19 family.</text>
</comment>
<dbReference type="Gene3D" id="1.10.1650.10">
    <property type="match status" value="1"/>
</dbReference>
<comment type="subunit">
    <text evidence="4">Part of the 50S ribosomal subunit.</text>
</comment>
<protein>
    <recommendedName>
        <fullName evidence="4">Large ribosomal subunit protein eL19</fullName>
    </recommendedName>
</protein>
<dbReference type="EMBL" id="AP019769">
    <property type="protein sequence ID" value="BBL45895.1"/>
    <property type="molecule type" value="Genomic_DNA"/>
</dbReference>
<evidence type="ECO:0000256" key="2">
    <source>
        <dbReference type="ARBA" id="ARBA00022980"/>
    </source>
</evidence>
<dbReference type="SUPFAM" id="SSF48140">
    <property type="entry name" value="Ribosomal protein L19 (L19e)"/>
    <property type="match status" value="1"/>
</dbReference>
<dbReference type="Proteomes" id="UP001055553">
    <property type="component" value="Chromosome"/>
</dbReference>
<dbReference type="SMART" id="SM01416">
    <property type="entry name" value="Ribosomal_L19e"/>
    <property type="match status" value="1"/>
</dbReference>
<keyword evidence="4" id="KW-0699">rRNA-binding</keyword>
<dbReference type="GO" id="GO:0003735">
    <property type="term" value="F:structural constituent of ribosome"/>
    <property type="evidence" value="ECO:0007669"/>
    <property type="project" value="InterPro"/>
</dbReference>
<dbReference type="AlphaFoldDB" id="A0A915WT21"/>
<reference evidence="7" key="1">
    <citation type="journal article" date="2022" name="Int. J. Syst. Evol. Microbiol.">
        <title>Nanobdella aerobiophila gen. nov., sp. nov., a thermoacidophilic, obligate ectosymbiotic archaeon, and proposal of Nanobdellaceae fam. nov., Nanobdellales ord. nov. and Nanobdellia class. nov.</title>
        <authorList>
            <person name="Kato S."/>
            <person name="Ogasawara A."/>
            <person name="Itoh T."/>
            <person name="Sakai H.D."/>
            <person name="Shimizu M."/>
            <person name="Yuki M."/>
            <person name="Kaneko M."/>
            <person name="Takashina T."/>
            <person name="Ohkuma M."/>
        </authorList>
    </citation>
    <scope>NUCLEOTIDE SEQUENCE [LARGE SCALE GENOMIC DNA]</scope>
    <source>
        <strain evidence="7">MJ1</strain>
    </source>
</reference>
<evidence type="ECO:0000313" key="7">
    <source>
        <dbReference type="Proteomes" id="UP001055553"/>
    </source>
</evidence>
<dbReference type="Pfam" id="PF25476">
    <property type="entry name" value="Ribosomal_L19e_C"/>
    <property type="match status" value="1"/>
</dbReference>
<evidence type="ECO:0000313" key="6">
    <source>
        <dbReference type="EMBL" id="BBL45895.1"/>
    </source>
</evidence>
<dbReference type="GO" id="GO:0006412">
    <property type="term" value="P:translation"/>
    <property type="evidence" value="ECO:0007669"/>
    <property type="project" value="UniProtKB-UniRule"/>
</dbReference>